<evidence type="ECO:0000259" key="8">
    <source>
        <dbReference type="Pfam" id="PF21478"/>
    </source>
</evidence>
<dbReference type="EC" id="1.4.4.2" evidence="3"/>
<dbReference type="Pfam" id="PF21478">
    <property type="entry name" value="GcvP2_C"/>
    <property type="match status" value="1"/>
</dbReference>
<dbReference type="GO" id="GO:0005960">
    <property type="term" value="C:glycine cleavage complex"/>
    <property type="evidence" value="ECO:0007669"/>
    <property type="project" value="TreeGrafter"/>
</dbReference>
<dbReference type="GO" id="GO:0030170">
    <property type="term" value="F:pyridoxal phosphate binding"/>
    <property type="evidence" value="ECO:0007669"/>
    <property type="project" value="TreeGrafter"/>
</dbReference>
<dbReference type="InterPro" id="IPR049316">
    <property type="entry name" value="GDC-P_C"/>
</dbReference>
<evidence type="ECO:0000256" key="4">
    <source>
        <dbReference type="ARBA" id="ARBA00022898"/>
    </source>
</evidence>
<dbReference type="InterPro" id="IPR003437">
    <property type="entry name" value="GcvP"/>
</dbReference>
<dbReference type="GO" id="GO:0016594">
    <property type="term" value="F:glycine binding"/>
    <property type="evidence" value="ECO:0007669"/>
    <property type="project" value="TreeGrafter"/>
</dbReference>
<evidence type="ECO:0000313" key="9">
    <source>
        <dbReference type="EMBL" id="CAB4588185.1"/>
    </source>
</evidence>
<dbReference type="SUPFAM" id="SSF53383">
    <property type="entry name" value="PLP-dependent transferases"/>
    <property type="match status" value="2"/>
</dbReference>
<evidence type="ECO:0000256" key="5">
    <source>
        <dbReference type="ARBA" id="ARBA00023002"/>
    </source>
</evidence>
<organism evidence="9">
    <name type="scientific">freshwater metagenome</name>
    <dbReference type="NCBI Taxonomy" id="449393"/>
    <lineage>
        <taxon>unclassified sequences</taxon>
        <taxon>metagenomes</taxon>
        <taxon>ecological metagenomes</taxon>
    </lineage>
</organism>
<dbReference type="PANTHER" id="PTHR11773:SF1">
    <property type="entry name" value="GLYCINE DEHYDROGENASE (DECARBOXYLATING), MITOCHONDRIAL"/>
    <property type="match status" value="1"/>
</dbReference>
<evidence type="ECO:0000256" key="2">
    <source>
        <dbReference type="ARBA" id="ARBA00010756"/>
    </source>
</evidence>
<comment type="cofactor">
    <cofactor evidence="1">
        <name>pyridoxal 5'-phosphate</name>
        <dbReference type="ChEBI" id="CHEBI:597326"/>
    </cofactor>
</comment>
<dbReference type="FunFam" id="3.40.640.10:FF:000005">
    <property type="entry name" value="Glycine dehydrogenase (decarboxylating), mitochondrial"/>
    <property type="match status" value="1"/>
</dbReference>
<name>A0A6J6FM23_9ZZZZ</name>
<evidence type="ECO:0000259" key="7">
    <source>
        <dbReference type="Pfam" id="PF02347"/>
    </source>
</evidence>
<keyword evidence="4" id="KW-0663">Pyridoxal phosphate</keyword>
<comment type="similarity">
    <text evidence="2">Belongs to the GcvP family.</text>
</comment>
<dbReference type="GO" id="GO:0019464">
    <property type="term" value="P:glycine decarboxylation via glycine cleavage system"/>
    <property type="evidence" value="ECO:0007669"/>
    <property type="project" value="TreeGrafter"/>
</dbReference>
<feature type="domain" description="Glycine dehydrogenase C-terminal" evidence="8">
    <location>
        <begin position="767"/>
        <end position="888"/>
    </location>
</feature>
<dbReference type="AlphaFoldDB" id="A0A6J6FM23"/>
<dbReference type="GO" id="GO:0005829">
    <property type="term" value="C:cytosol"/>
    <property type="evidence" value="ECO:0007669"/>
    <property type="project" value="TreeGrafter"/>
</dbReference>
<keyword evidence="5" id="KW-0560">Oxidoreductase</keyword>
<sequence length="952" mass="102574">MSEVRHNFEDRHIGPSATQIQRMLSELGYANLHEFIEKVLPSSIVMENSLSELLPDAISEVDAIAELRNFASKNVVATSLIGTGYYGTITPPVILRNVLENPAWYTAYTPYQPEISQGRLEALFAFQTMVSDLTGLPIANASMLDEATAAAEAMTLANRVWKGAQDAVFLIDKNLHPQTIAVIATRAKPLKIAIEIVDLTGAASWNENAFGLIMQYPNTLGEIYSPSEIIKWMHARNGIVITAVDLLALTLIKSPGEWSADVAIGSAQRFGVPMGFGGPHAGFMSVRIGLERSLPGRLIGQSIDSHGNPALRLALQTREQHIRRDKATSNICTAQVLLAVMSAFYAAWHGPEGLRAIALRVNSYALTFASKLRSAGISVVNAETFDTVTFRVAEQSKFAAEAVQAGYNLRYFDGLIGVSFDETTTNSVLIDLLAFLSISWDEKLAKSSLPAELIRKSPYLEHPIFNNYHSETAMLRYLRMLSDRDLALDRTMIPLGSCTMKLNGTTEMESITWPEFSSLHPFAPIDQSAGTRELISQLSSWLIAITGYDAVSLQPNAGSQGEFAGLLAIRNYLDSKGESGRDICLIPSSAHGTNAASAVMAGMRVVVIECDDAGNVSVSDLKAKIAEYEGKLAALMVTYPSTHGVFEEAIGEICGLIHDAGGQVYVDGANLNALVGLAQPGKFGADVSHLNLHKTFCIPHGGGGPGVGPVISRAHLAPFLPNHPLDVTAGPITGPGPISAAPFGSAGILPISWAYIRMMGGAGLTSATEVAILSANYIAHKLGNSYPILYTGKNGLIAHECIIDLREITSASGVTVDDIAKRLMDYGFHAPTMSFPVPGTLMIEPTESEDIKELNRFIAAMLSIRNEIEEIATGRINVEESALRNAPHTMSDLLKVEWNRPYSREFAAFPSGEEIGLTRAGKYWPTTGRIDGAYGDRNLVCACEPVSALAIN</sequence>
<dbReference type="PANTHER" id="PTHR11773">
    <property type="entry name" value="GLYCINE DEHYDROGENASE, DECARBOXYLATING"/>
    <property type="match status" value="1"/>
</dbReference>
<dbReference type="InterPro" id="IPR049315">
    <property type="entry name" value="GDC-P_N"/>
</dbReference>
<dbReference type="InterPro" id="IPR020581">
    <property type="entry name" value="GDC_P"/>
</dbReference>
<dbReference type="CDD" id="cd00613">
    <property type="entry name" value="GDC-P"/>
    <property type="match status" value="2"/>
</dbReference>
<dbReference type="Gene3D" id="3.90.1150.10">
    <property type="entry name" value="Aspartate Aminotransferase, domain 1"/>
    <property type="match status" value="2"/>
</dbReference>
<accession>A0A6J6FM23</accession>
<dbReference type="GO" id="GO:0004375">
    <property type="term" value="F:glycine dehydrogenase (decarboxylating) activity"/>
    <property type="evidence" value="ECO:0007669"/>
    <property type="project" value="UniProtKB-EC"/>
</dbReference>
<dbReference type="HAMAP" id="MF_00711">
    <property type="entry name" value="GcvP"/>
    <property type="match status" value="1"/>
</dbReference>
<reference evidence="9" key="1">
    <citation type="submission" date="2020-05" db="EMBL/GenBank/DDBJ databases">
        <authorList>
            <person name="Chiriac C."/>
            <person name="Salcher M."/>
            <person name="Ghai R."/>
            <person name="Kavagutti S V."/>
        </authorList>
    </citation>
    <scope>NUCLEOTIDE SEQUENCE</scope>
</reference>
<dbReference type="InterPro" id="IPR015424">
    <property type="entry name" value="PyrdxlP-dep_Trfase"/>
</dbReference>
<dbReference type="InterPro" id="IPR015421">
    <property type="entry name" value="PyrdxlP-dep_Trfase_major"/>
</dbReference>
<dbReference type="Pfam" id="PF02347">
    <property type="entry name" value="GDC-P"/>
    <property type="match status" value="1"/>
</dbReference>
<dbReference type="EMBL" id="CAEZUF010000023">
    <property type="protein sequence ID" value="CAB4588185.1"/>
    <property type="molecule type" value="Genomic_DNA"/>
</dbReference>
<gene>
    <name evidence="9" type="ORF">UFOPK1791_00393</name>
</gene>
<comment type="catalytic activity">
    <reaction evidence="6">
        <text>N(6)-[(R)-lipoyl]-L-lysyl-[glycine-cleavage complex H protein] + glycine + H(+) = N(6)-[(R)-S(8)-aminomethyldihydrolipoyl]-L-lysyl-[glycine-cleavage complex H protein] + CO2</text>
        <dbReference type="Rhea" id="RHEA:24304"/>
        <dbReference type="Rhea" id="RHEA-COMP:10494"/>
        <dbReference type="Rhea" id="RHEA-COMP:10495"/>
        <dbReference type="ChEBI" id="CHEBI:15378"/>
        <dbReference type="ChEBI" id="CHEBI:16526"/>
        <dbReference type="ChEBI" id="CHEBI:57305"/>
        <dbReference type="ChEBI" id="CHEBI:83099"/>
        <dbReference type="ChEBI" id="CHEBI:83143"/>
        <dbReference type="EC" id="1.4.4.2"/>
    </reaction>
</comment>
<dbReference type="InterPro" id="IPR015422">
    <property type="entry name" value="PyrdxlP-dep_Trfase_small"/>
</dbReference>
<evidence type="ECO:0000256" key="1">
    <source>
        <dbReference type="ARBA" id="ARBA00001933"/>
    </source>
</evidence>
<evidence type="ECO:0000256" key="6">
    <source>
        <dbReference type="ARBA" id="ARBA00049026"/>
    </source>
</evidence>
<proteinExistence type="inferred from homology"/>
<dbReference type="Gene3D" id="3.40.640.10">
    <property type="entry name" value="Type I PLP-dependent aspartate aminotransferase-like (Major domain)"/>
    <property type="match status" value="2"/>
</dbReference>
<dbReference type="FunFam" id="3.40.640.10:FF:000007">
    <property type="entry name" value="glycine dehydrogenase (Decarboxylating), mitochondrial"/>
    <property type="match status" value="1"/>
</dbReference>
<evidence type="ECO:0000256" key="3">
    <source>
        <dbReference type="ARBA" id="ARBA00012134"/>
    </source>
</evidence>
<dbReference type="NCBIfam" id="TIGR00461">
    <property type="entry name" value="gcvP"/>
    <property type="match status" value="1"/>
</dbReference>
<feature type="domain" description="Glycine cleavage system P-protein N-terminal" evidence="7">
    <location>
        <begin position="10"/>
        <end position="435"/>
    </location>
</feature>
<protein>
    <recommendedName>
        <fullName evidence="3">glycine dehydrogenase (aminomethyl-transferring)</fullName>
        <ecNumber evidence="3">1.4.4.2</ecNumber>
    </recommendedName>
</protein>